<evidence type="ECO:0000313" key="8">
    <source>
        <dbReference type="EMBL" id="OWZ84154.1"/>
    </source>
</evidence>
<feature type="transmembrane region" description="Helical" evidence="7">
    <location>
        <begin position="199"/>
        <end position="225"/>
    </location>
</feature>
<comment type="subcellular location">
    <subcellularLocation>
        <location evidence="1">Cell membrane</location>
        <topology evidence="1">Multi-pass membrane protein</topology>
    </subcellularLocation>
</comment>
<dbReference type="PANTHER" id="PTHR34229">
    <property type="entry name" value="METAL TRANSPORT PROTEIN HI_1621-RELATED"/>
    <property type="match status" value="1"/>
</dbReference>
<dbReference type="InterPro" id="IPR002751">
    <property type="entry name" value="CbiM/NikMN"/>
</dbReference>
<evidence type="ECO:0008006" key="10">
    <source>
        <dbReference type="Google" id="ProtNLM"/>
    </source>
</evidence>
<feature type="transmembrane region" description="Helical" evidence="7">
    <location>
        <begin position="95"/>
        <end position="125"/>
    </location>
</feature>
<evidence type="ECO:0000256" key="3">
    <source>
        <dbReference type="ARBA" id="ARBA00022475"/>
    </source>
</evidence>
<feature type="transmembrane region" description="Helical" evidence="7">
    <location>
        <begin position="54"/>
        <end position="75"/>
    </location>
</feature>
<keyword evidence="5 7" id="KW-1133">Transmembrane helix</keyword>
<keyword evidence="4 7" id="KW-0812">Transmembrane</keyword>
<dbReference type="EMBL" id="NIQC01000007">
    <property type="protein sequence ID" value="OWZ84154.1"/>
    <property type="molecule type" value="Genomic_DNA"/>
</dbReference>
<dbReference type="Proteomes" id="UP000214588">
    <property type="component" value="Unassembled WGS sequence"/>
</dbReference>
<keyword evidence="3" id="KW-1003">Cell membrane</keyword>
<evidence type="ECO:0000256" key="5">
    <source>
        <dbReference type="ARBA" id="ARBA00022989"/>
    </source>
</evidence>
<sequence>MIVIRKGGVLMTHLHIPDGVLPGIWIFISFALCFVVLGLVINYVKKHKNSKKKIIHTAVISALMLLGMSIPLGLIPYHLNLTVLAGIVLGSGLGFIAAFIVNLFLALVGHGGLTVVGLNTLIIGFEVYLARTIFNSLSNIGLVKRVAFTTVFALLLVTVLMVGVVSTMNMPIEVAAHLECSHHTHETISVSTDHFTNNFISFLLVVLPIVSGGIILESIIISLIVRYITKVKPDLIDYSIRYPVK</sequence>
<gene>
    <name evidence="8" type="ORF">CDO51_04605</name>
</gene>
<feature type="transmembrane region" description="Helical" evidence="7">
    <location>
        <begin position="146"/>
        <end position="165"/>
    </location>
</feature>
<organism evidence="8 9">
    <name type="scientific">Natranaerobius trueperi</name>
    <dbReference type="NCBI Taxonomy" id="759412"/>
    <lineage>
        <taxon>Bacteria</taxon>
        <taxon>Bacillati</taxon>
        <taxon>Bacillota</taxon>
        <taxon>Clostridia</taxon>
        <taxon>Natranaerobiales</taxon>
        <taxon>Natranaerobiaceae</taxon>
        <taxon>Natranaerobius</taxon>
    </lineage>
</organism>
<proteinExistence type="predicted"/>
<dbReference type="AlphaFoldDB" id="A0A226C0N3"/>
<comment type="caution">
    <text evidence="8">The sequence shown here is derived from an EMBL/GenBank/DDBJ whole genome shotgun (WGS) entry which is preliminary data.</text>
</comment>
<dbReference type="GO" id="GO:0005886">
    <property type="term" value="C:plasma membrane"/>
    <property type="evidence" value="ECO:0007669"/>
    <property type="project" value="UniProtKB-SubCell"/>
</dbReference>
<keyword evidence="2" id="KW-0813">Transport</keyword>
<reference evidence="8 9" key="1">
    <citation type="submission" date="2017-06" db="EMBL/GenBank/DDBJ databases">
        <title>Draft Genome Sequence of Natranaerobius trueperi halophilic, alkalithermophilic bacteria from soda lakes.</title>
        <authorList>
            <person name="Zhao B."/>
        </authorList>
    </citation>
    <scope>NUCLEOTIDE SEQUENCE [LARGE SCALE GENOMIC DNA]</scope>
    <source>
        <strain evidence="8 9">DSM 18760</strain>
    </source>
</reference>
<evidence type="ECO:0000256" key="1">
    <source>
        <dbReference type="ARBA" id="ARBA00004651"/>
    </source>
</evidence>
<protein>
    <recommendedName>
        <fullName evidence="10">Cobalamin biosynthesis protein CbiM</fullName>
    </recommendedName>
</protein>
<dbReference type="PANTHER" id="PTHR34229:SF1">
    <property type="entry name" value="METAL TRANSPORT PROTEIN HI_1621-RELATED"/>
    <property type="match status" value="1"/>
</dbReference>
<dbReference type="GO" id="GO:0000041">
    <property type="term" value="P:transition metal ion transport"/>
    <property type="evidence" value="ECO:0007669"/>
    <property type="project" value="InterPro"/>
</dbReference>
<keyword evidence="6 7" id="KW-0472">Membrane</keyword>
<feature type="transmembrane region" description="Helical" evidence="7">
    <location>
        <begin position="20"/>
        <end position="42"/>
    </location>
</feature>
<dbReference type="Gene3D" id="1.10.1760.20">
    <property type="match status" value="1"/>
</dbReference>
<evidence type="ECO:0000256" key="6">
    <source>
        <dbReference type="ARBA" id="ARBA00023136"/>
    </source>
</evidence>
<name>A0A226C0N3_9FIRM</name>
<evidence type="ECO:0000313" key="9">
    <source>
        <dbReference type="Proteomes" id="UP000214588"/>
    </source>
</evidence>
<evidence type="ECO:0000256" key="4">
    <source>
        <dbReference type="ARBA" id="ARBA00022692"/>
    </source>
</evidence>
<evidence type="ECO:0000256" key="2">
    <source>
        <dbReference type="ARBA" id="ARBA00022448"/>
    </source>
</evidence>
<keyword evidence="9" id="KW-1185">Reference proteome</keyword>
<dbReference type="Pfam" id="PF01891">
    <property type="entry name" value="CbiM"/>
    <property type="match status" value="1"/>
</dbReference>
<evidence type="ECO:0000256" key="7">
    <source>
        <dbReference type="SAM" id="Phobius"/>
    </source>
</evidence>
<accession>A0A226C0N3</accession>